<proteinExistence type="inferred from homology"/>
<feature type="chain" id="PRO_5046924371" description="Neutral ceramidase" evidence="3">
    <location>
        <begin position="25"/>
        <end position="451"/>
    </location>
</feature>
<keyword evidence="1" id="KW-0378">Hydrolase</keyword>
<keyword evidence="6" id="KW-1185">Reference proteome</keyword>
<evidence type="ECO:0000313" key="5">
    <source>
        <dbReference type="EMBL" id="BDG03330.1"/>
    </source>
</evidence>
<dbReference type="PANTHER" id="PTHR12670">
    <property type="entry name" value="CERAMIDASE"/>
    <property type="match status" value="1"/>
</dbReference>
<dbReference type="Pfam" id="PF04734">
    <property type="entry name" value="Ceramidase_alk"/>
    <property type="match status" value="1"/>
</dbReference>
<evidence type="ECO:0000256" key="2">
    <source>
        <dbReference type="SAM" id="MobiDB-lite"/>
    </source>
</evidence>
<dbReference type="PANTHER" id="PTHR12670:SF1">
    <property type="entry name" value="NEUTRAL CERAMIDASE"/>
    <property type="match status" value="1"/>
</dbReference>
<comment type="similarity">
    <text evidence="1">Belongs to the neutral ceramidase family.</text>
</comment>
<name>A0ABM7WV00_9BACT</name>
<sequence length="451" mass="46801">MKKRPTRKLLLVAALVLGIPAALAALLSVPTPPRRPEAPPRMEAVARGRGPLSAGAATLDFELPAGTPIGGFARLSYDATGVRNRVSVRAVVVEAAGCRVALVSAELLLVPDALEEAVRARLADVPLDGLVLAATHTHAGPGGYWDDAAGERLATGPFDPAVRDAIARTIATAIRHAAASEGPARLAVARARVEKLARNRNGGPKDARLVVLRLERPDATPVAELALFPAHPTTLGKRNRALSGDWGGPFLSVNSHGVRLLFQGASGDQSVSLPTDGAISPELFAAALSTEVDKLQFGPADAAPALAFARALVTLPAPVPGAAPRLVERAARNLVADRMPAQAAVSAVRLGPVLLVALPGEPTAEVGARLRERAGPGAEILSLADGYVGYVEAPEVMAEGKGETRRTYYGPDLAPRLERAVGAVADALRDDRRGAGPLRTKGALALPSRRR</sequence>
<feature type="domain" description="Neutral/alkaline non-lysosomal ceramidase N-terminal" evidence="4">
    <location>
        <begin position="66"/>
        <end position="246"/>
    </location>
</feature>
<organism evidence="5 6">
    <name type="scientific">Anaeromyxobacter oryzae</name>
    <dbReference type="NCBI Taxonomy" id="2918170"/>
    <lineage>
        <taxon>Bacteria</taxon>
        <taxon>Pseudomonadati</taxon>
        <taxon>Myxococcota</taxon>
        <taxon>Myxococcia</taxon>
        <taxon>Myxococcales</taxon>
        <taxon>Cystobacterineae</taxon>
        <taxon>Anaeromyxobacteraceae</taxon>
        <taxon>Anaeromyxobacter</taxon>
    </lineage>
</organism>
<keyword evidence="1" id="KW-0746">Sphingolipid metabolism</keyword>
<protein>
    <recommendedName>
        <fullName evidence="1">Neutral ceramidase</fullName>
        <ecNumber evidence="1">3.5.1.23</ecNumber>
    </recommendedName>
</protein>
<dbReference type="EMBL" id="AP025591">
    <property type="protein sequence ID" value="BDG03330.1"/>
    <property type="molecule type" value="Genomic_DNA"/>
</dbReference>
<dbReference type="InterPro" id="IPR031329">
    <property type="entry name" value="NEUT/ALK_ceramidase_N"/>
</dbReference>
<evidence type="ECO:0000256" key="1">
    <source>
        <dbReference type="RuleBase" id="RU366019"/>
    </source>
</evidence>
<dbReference type="RefSeq" id="WP_248361247.1">
    <property type="nucleotide sequence ID" value="NZ_AP025591.1"/>
</dbReference>
<feature type="region of interest" description="Disordered" evidence="2">
    <location>
        <begin position="431"/>
        <end position="451"/>
    </location>
</feature>
<keyword evidence="3" id="KW-0732">Signal</keyword>
<feature type="signal peptide" evidence="3">
    <location>
        <begin position="1"/>
        <end position="24"/>
    </location>
</feature>
<comment type="catalytic activity">
    <reaction evidence="1">
        <text>an N-acylsphing-4-enine + H2O = sphing-4-enine + a fatty acid</text>
        <dbReference type="Rhea" id="RHEA:20856"/>
        <dbReference type="ChEBI" id="CHEBI:15377"/>
        <dbReference type="ChEBI" id="CHEBI:28868"/>
        <dbReference type="ChEBI" id="CHEBI:52639"/>
        <dbReference type="ChEBI" id="CHEBI:57756"/>
        <dbReference type="EC" id="3.5.1.23"/>
    </reaction>
</comment>
<dbReference type="EC" id="3.5.1.23" evidence="1"/>
<keyword evidence="1" id="KW-0443">Lipid metabolism</keyword>
<evidence type="ECO:0000313" key="6">
    <source>
        <dbReference type="Proteomes" id="UP001162891"/>
    </source>
</evidence>
<evidence type="ECO:0000259" key="4">
    <source>
        <dbReference type="Pfam" id="PF04734"/>
    </source>
</evidence>
<reference evidence="6" key="1">
    <citation type="journal article" date="2022" name="Int. J. Syst. Evol. Microbiol.">
        <title>Anaeromyxobacter oryzae sp. nov., Anaeromyxobacter diazotrophicus sp. nov. and Anaeromyxobacter paludicola sp. nov., isolated from paddy soils.</title>
        <authorList>
            <person name="Itoh H."/>
            <person name="Xu Z."/>
            <person name="Mise K."/>
            <person name="Masuda Y."/>
            <person name="Ushijima N."/>
            <person name="Hayakawa C."/>
            <person name="Shiratori Y."/>
            <person name="Senoo K."/>
        </authorList>
    </citation>
    <scope>NUCLEOTIDE SEQUENCE [LARGE SCALE GENOMIC DNA]</scope>
    <source>
        <strain evidence="6">Red232</strain>
    </source>
</reference>
<evidence type="ECO:0000256" key="3">
    <source>
        <dbReference type="SAM" id="SignalP"/>
    </source>
</evidence>
<accession>A0ABM7WV00</accession>
<dbReference type="Proteomes" id="UP001162891">
    <property type="component" value="Chromosome"/>
</dbReference>
<gene>
    <name evidence="5" type="ORF">AMOR_23260</name>
</gene>
<dbReference type="InterPro" id="IPR006823">
    <property type="entry name" value="Ceramidase_alk"/>
</dbReference>